<feature type="compositionally biased region" description="Polar residues" evidence="1">
    <location>
        <begin position="380"/>
        <end position="404"/>
    </location>
</feature>
<dbReference type="EMBL" id="LR899009">
    <property type="protein sequence ID" value="CAD7077227.1"/>
    <property type="molecule type" value="Genomic_DNA"/>
</dbReference>
<feature type="compositionally biased region" description="Acidic residues" evidence="1">
    <location>
        <begin position="748"/>
        <end position="760"/>
    </location>
</feature>
<feature type="compositionally biased region" description="Acidic residues" evidence="1">
    <location>
        <begin position="711"/>
        <end position="723"/>
    </location>
</feature>
<evidence type="ECO:0000256" key="2">
    <source>
        <dbReference type="SAM" id="SignalP"/>
    </source>
</evidence>
<evidence type="ECO:0000256" key="1">
    <source>
        <dbReference type="SAM" id="MobiDB-lite"/>
    </source>
</evidence>
<keyword evidence="4" id="KW-1185">Reference proteome</keyword>
<feature type="region of interest" description="Disordered" evidence="1">
    <location>
        <begin position="156"/>
        <end position="224"/>
    </location>
</feature>
<evidence type="ECO:0000313" key="3">
    <source>
        <dbReference type="EMBL" id="CAD7077227.1"/>
    </source>
</evidence>
<dbReference type="AlphaFoldDB" id="A0A7R8UAK4"/>
<name>A0A7R8UAK4_HERIL</name>
<feature type="compositionally biased region" description="Low complexity" evidence="1">
    <location>
        <begin position="364"/>
        <end position="379"/>
    </location>
</feature>
<feature type="signal peptide" evidence="2">
    <location>
        <begin position="1"/>
        <end position="17"/>
    </location>
</feature>
<accession>A0A7R8UAK4</accession>
<feature type="region of interest" description="Disordered" evidence="1">
    <location>
        <begin position="911"/>
        <end position="930"/>
    </location>
</feature>
<feature type="compositionally biased region" description="Basic and acidic residues" evidence="1">
    <location>
        <begin position="766"/>
        <end position="783"/>
    </location>
</feature>
<feature type="chain" id="PRO_5030699515" evidence="2">
    <location>
        <begin position="18"/>
        <end position="1080"/>
    </location>
</feature>
<dbReference type="Proteomes" id="UP000594454">
    <property type="component" value="Chromosome 1"/>
</dbReference>
<feature type="region of interest" description="Disordered" evidence="1">
    <location>
        <begin position="358"/>
        <end position="484"/>
    </location>
</feature>
<feature type="region of interest" description="Disordered" evidence="1">
    <location>
        <begin position="873"/>
        <end position="892"/>
    </location>
</feature>
<feature type="compositionally biased region" description="Basic and acidic residues" evidence="1">
    <location>
        <begin position="423"/>
        <end position="437"/>
    </location>
</feature>
<gene>
    <name evidence="3" type="ORF">HERILL_LOCUS592</name>
</gene>
<feature type="compositionally biased region" description="Basic residues" evidence="1">
    <location>
        <begin position="729"/>
        <end position="743"/>
    </location>
</feature>
<evidence type="ECO:0000313" key="4">
    <source>
        <dbReference type="Proteomes" id="UP000594454"/>
    </source>
</evidence>
<feature type="compositionally biased region" description="Basic and acidic residues" evidence="1">
    <location>
        <begin position="207"/>
        <end position="220"/>
    </location>
</feature>
<feature type="region of interest" description="Disordered" evidence="1">
    <location>
        <begin position="646"/>
        <end position="672"/>
    </location>
</feature>
<protein>
    <submittedName>
        <fullName evidence="3">Uncharacterized protein</fullName>
    </submittedName>
</protein>
<feature type="compositionally biased region" description="Polar residues" evidence="1">
    <location>
        <begin position="438"/>
        <end position="454"/>
    </location>
</feature>
<sequence>MLVYLLLWFYLLRPVISLNNGFEDSTEGKSYSRKYRNPERGFKQHIVSHNFKSPLSPYVKKDNPIANNDISSLLSKLRDNWEPPSTYLEKRGYLSEKKPEKNLRIQHKAFNPHIGADSDIQPLKQQTMSQIPNMKDESKQSEIRLTNERKFFYYPSNKHLMKKKKTQTHKDHRLKSLSGDAPVSPETKSENAETTPSKAEPTSGYAESRKPKDESSKQIGKEPSFMSKFKNKFQSWFRPSSTADDSDFGEGSLRIGKVKKSSGQKFFDFKYDDSWLREEIPDTADLEGRHYISSVSSNSSTITDSLPSGDVSSMNSSDLMKNLTQADIDYVKSFLKCYRENKAKFFVDYLHMNKTLAGEATAESSSSKVGSAKSSNSTSEMGTCSKASNSSTKHDTTVTNSTTMKPKKVETNTSQSKTTPAPVKEEDNVKLDIDIKTNDTGNEKNYCSTTTTTGLPADIPDELNASLPTSSESKDTAESTDSSNSSADCYSNLLKFLAHQHHTVFEVGKLPHKPLNLTWVKQMIADARETLDSVILGDGGGNDTKCTPIRLNELNFDVEWTSQQDPNNQSQALPAGLPASVNNERAKKDQGDAATHFLLDAPETPKLRIEPPYSDNFLISDSLIHNEQTKLVNENENSFAAEIKKKRDIPQEENGSQQESEDGASVDRDYFDMSPSLEDFSASSNEVFPFENYLDDYGTIFEPRKRKSSSDDDDDGDEEEDNSNELFGRKKKKKKKKKKKYNKKSNENDDATEISFEETDPGVVAQEREDGTAKKTAVEAAPPKEDYTSFSELNDIKFRVNSDQEEAIEKFIEGLNAPPEIFNFDVERFIKSKSSFEPIHLEQPPQKTFYEFIASPNIENERVPYIAPDTLDRQSQAETSGEASPKESRNVHTKRDILRQYIKGISEHLQDAYAAPPPAEEKTTSKLSRSNCAPINRDQVLISNYANDLDVLNYGRFEPIQRDSGVDDFVDKFYLLNDGSFSIYGADKPPVKSNERNRIDPVNVDIDLDLDKKFKELSIARPAPTQVLGKCTGLDCSKDRIVDWSNHIQNNFDLFVPDTVFHKELPPDKACDRCLPMRRK</sequence>
<keyword evidence="2" id="KW-0732">Signal</keyword>
<feature type="compositionally biased region" description="Polar residues" evidence="1">
    <location>
        <begin position="873"/>
        <end position="882"/>
    </location>
</feature>
<feature type="compositionally biased region" description="Basic residues" evidence="1">
    <location>
        <begin position="159"/>
        <end position="175"/>
    </location>
</feature>
<organism evidence="3 4">
    <name type="scientific">Hermetia illucens</name>
    <name type="common">Black soldier fly</name>
    <dbReference type="NCBI Taxonomy" id="343691"/>
    <lineage>
        <taxon>Eukaryota</taxon>
        <taxon>Metazoa</taxon>
        <taxon>Ecdysozoa</taxon>
        <taxon>Arthropoda</taxon>
        <taxon>Hexapoda</taxon>
        <taxon>Insecta</taxon>
        <taxon>Pterygota</taxon>
        <taxon>Neoptera</taxon>
        <taxon>Endopterygota</taxon>
        <taxon>Diptera</taxon>
        <taxon>Brachycera</taxon>
        <taxon>Stratiomyomorpha</taxon>
        <taxon>Stratiomyidae</taxon>
        <taxon>Hermetiinae</taxon>
        <taxon>Hermetia</taxon>
    </lineage>
</organism>
<reference evidence="3 4" key="1">
    <citation type="submission" date="2020-11" db="EMBL/GenBank/DDBJ databases">
        <authorList>
            <person name="Wallbank WR R."/>
            <person name="Pardo Diaz C."/>
            <person name="Kozak K."/>
            <person name="Martin S."/>
            <person name="Jiggins C."/>
            <person name="Moest M."/>
            <person name="Warren A I."/>
            <person name="Generalovic N T."/>
            <person name="Byers J.R.P. K."/>
            <person name="Montejo-Kovacevich G."/>
            <person name="Yen C E."/>
        </authorList>
    </citation>
    <scope>NUCLEOTIDE SEQUENCE [LARGE SCALE GENOMIC DNA]</scope>
</reference>
<dbReference type="OrthoDB" id="8068593at2759"/>
<dbReference type="InParanoid" id="A0A7R8UAK4"/>
<feature type="region of interest" description="Disordered" evidence="1">
    <location>
        <begin position="703"/>
        <end position="783"/>
    </location>
</feature>
<proteinExistence type="predicted"/>